<dbReference type="HOGENOM" id="CLU_676487_0_0_1"/>
<reference evidence="2 3" key="1">
    <citation type="journal article" date="2014" name="BMC Genomics">
        <title>Comparative genomics of the major fungal agents of human and animal Sporotrichosis: Sporothrix schenckii and Sporothrix brasiliensis.</title>
        <authorList>
            <person name="Teixeira M.M."/>
            <person name="de Almeida L.G."/>
            <person name="Kubitschek-Barreira P."/>
            <person name="Alves F.L."/>
            <person name="Kioshima E.S."/>
            <person name="Abadio A.K."/>
            <person name="Fernandes L."/>
            <person name="Derengowski L.S."/>
            <person name="Ferreira K.S."/>
            <person name="Souza R.C."/>
            <person name="Ruiz J.C."/>
            <person name="de Andrade N.C."/>
            <person name="Paes H.C."/>
            <person name="Nicola A.M."/>
            <person name="Albuquerque P."/>
            <person name="Gerber A.L."/>
            <person name="Martins V.P."/>
            <person name="Peconick L.D."/>
            <person name="Neto A.V."/>
            <person name="Chaucanez C.B."/>
            <person name="Silva P.A."/>
            <person name="Cunha O.L."/>
            <person name="de Oliveira F.F."/>
            <person name="dos Santos T.C."/>
            <person name="Barros A.L."/>
            <person name="Soares M.A."/>
            <person name="de Oliveira L.M."/>
            <person name="Marini M.M."/>
            <person name="Villalobos-Duno H."/>
            <person name="Cunha M.M."/>
            <person name="de Hoog S."/>
            <person name="da Silveira J.F."/>
            <person name="Henrissat B."/>
            <person name="Nino-Vega G.A."/>
            <person name="Cisalpino P.S."/>
            <person name="Mora-Montes H.M."/>
            <person name="Almeida S.R."/>
            <person name="Stajich J.E."/>
            <person name="Lopes-Bezerra L.M."/>
            <person name="Vasconcelos A.T."/>
            <person name="Felipe M.S."/>
        </authorList>
    </citation>
    <scope>NUCLEOTIDE SEQUENCE [LARGE SCALE GENOMIC DNA]</scope>
    <source>
        <strain evidence="2 3">5110</strain>
    </source>
</reference>
<dbReference type="OrthoDB" id="10044938at2759"/>
<dbReference type="GeneID" id="63680523"/>
<evidence type="ECO:0000313" key="2">
    <source>
        <dbReference type="EMBL" id="KIH89088.1"/>
    </source>
</evidence>
<dbReference type="EMBL" id="AWTV01000009">
    <property type="protein sequence ID" value="KIH89088.1"/>
    <property type="molecule type" value="Genomic_DNA"/>
</dbReference>
<keyword evidence="3" id="KW-1185">Reference proteome</keyword>
<feature type="region of interest" description="Disordered" evidence="1">
    <location>
        <begin position="241"/>
        <end position="271"/>
    </location>
</feature>
<proteinExistence type="predicted"/>
<dbReference type="RefSeq" id="XP_040617098.1">
    <property type="nucleotide sequence ID" value="XM_040765602.1"/>
</dbReference>
<name>A0A0C2FD81_9PEZI</name>
<accession>A0A0C2FD81</accession>
<organism evidence="2 3">
    <name type="scientific">Sporothrix brasiliensis 5110</name>
    <dbReference type="NCBI Taxonomy" id="1398154"/>
    <lineage>
        <taxon>Eukaryota</taxon>
        <taxon>Fungi</taxon>
        <taxon>Dikarya</taxon>
        <taxon>Ascomycota</taxon>
        <taxon>Pezizomycotina</taxon>
        <taxon>Sordariomycetes</taxon>
        <taxon>Sordariomycetidae</taxon>
        <taxon>Ophiostomatales</taxon>
        <taxon>Ophiostomataceae</taxon>
        <taxon>Sporothrix</taxon>
    </lineage>
</organism>
<dbReference type="AlphaFoldDB" id="A0A0C2FD81"/>
<dbReference type="VEuPathDB" id="FungiDB:SPBR_07348"/>
<feature type="region of interest" description="Disordered" evidence="1">
    <location>
        <begin position="309"/>
        <end position="333"/>
    </location>
</feature>
<sequence>MLDKVVNMTARGAAKIVHLSGQETEAAEIERQIVMTAAAKIIADTRQAIATLTRMADMTHLLAKGMVGTAHMAQNEGAMMTIATDPATGRGRLIDTVAMMTAVEDIALAAHQAHIAEAGTAMAVAFLVAQGLDREFIKWAQAPFKDRGLKTDVIFLTSHTPPRDSIIQVHILEGVIAVVDLNSREQANGKIPLQVFNRQAGASNVRFDGYQDLAPSVAADVVLRAKSAAVIQQPPQYHAHQAPYSQGYQGAPGHGQPYAPSQAAGYSPVAPATTTAPTNGIDLASLVGQLDNTALAQLLGAMQATQATPTVAPSPATTYGQPPAAAQYAPHNNATQQSQLAALLSSLGASTASPTTAPSAYASTTAPYARGLTASQPVPTGYQTAAPQGLDEQALQALMAHFVPPRQ</sequence>
<protein>
    <submittedName>
        <fullName evidence="2">Uncharacterized protein</fullName>
    </submittedName>
</protein>
<evidence type="ECO:0000313" key="3">
    <source>
        <dbReference type="Proteomes" id="UP000031575"/>
    </source>
</evidence>
<evidence type="ECO:0000256" key="1">
    <source>
        <dbReference type="SAM" id="MobiDB-lite"/>
    </source>
</evidence>
<dbReference type="Proteomes" id="UP000031575">
    <property type="component" value="Unassembled WGS sequence"/>
</dbReference>
<gene>
    <name evidence="2" type="ORF">SPBR_07348</name>
</gene>
<comment type="caution">
    <text evidence="2">The sequence shown here is derived from an EMBL/GenBank/DDBJ whole genome shotgun (WGS) entry which is preliminary data.</text>
</comment>